<reference evidence="7 8" key="1">
    <citation type="journal article" date="2018" name="Arch. Microbiol.">
        <title>New insights into the metabolic potential of the phototrophic purple bacterium Rhodopila globiformis DSM 161(T) from its draft genome sequence and evidence for a vanadium-dependent nitrogenase.</title>
        <authorList>
            <person name="Imhoff J.F."/>
            <person name="Rahn T."/>
            <person name="Kunzel S."/>
            <person name="Neulinger S.C."/>
        </authorList>
    </citation>
    <scope>NUCLEOTIDE SEQUENCE [LARGE SCALE GENOMIC DNA]</scope>
    <source>
        <strain evidence="7 8">DSM 16996</strain>
    </source>
</reference>
<evidence type="ECO:0000256" key="4">
    <source>
        <dbReference type="ARBA" id="ARBA00023237"/>
    </source>
</evidence>
<dbReference type="OrthoDB" id="9815357at2"/>
<dbReference type="InterPro" id="IPR051692">
    <property type="entry name" value="OMP-like"/>
</dbReference>
<evidence type="ECO:0000256" key="1">
    <source>
        <dbReference type="ARBA" id="ARBA00004442"/>
    </source>
</evidence>
<dbReference type="Pfam" id="PF13505">
    <property type="entry name" value="OMP_b-brl"/>
    <property type="match status" value="1"/>
</dbReference>
<dbReference type="Gene3D" id="2.40.160.20">
    <property type="match status" value="1"/>
</dbReference>
<keyword evidence="8" id="KW-1185">Reference proteome</keyword>
<evidence type="ECO:0000256" key="5">
    <source>
        <dbReference type="ARBA" id="ARBA00038306"/>
    </source>
</evidence>
<dbReference type="SUPFAM" id="SSF56925">
    <property type="entry name" value="OMPA-like"/>
    <property type="match status" value="1"/>
</dbReference>
<evidence type="ECO:0000313" key="7">
    <source>
        <dbReference type="EMBL" id="PPQ30563.1"/>
    </source>
</evidence>
<dbReference type="RefSeq" id="WP_104508131.1">
    <property type="nucleotide sequence ID" value="NZ_JACIGC010000001.1"/>
</dbReference>
<comment type="subcellular location">
    <subcellularLocation>
        <location evidence="1">Cell outer membrane</location>
    </subcellularLocation>
</comment>
<dbReference type="PANTHER" id="PTHR34001">
    <property type="entry name" value="BLL7405 PROTEIN"/>
    <property type="match status" value="1"/>
</dbReference>
<protein>
    <recommendedName>
        <fullName evidence="6">Outer membrane protein beta-barrel domain-containing protein</fullName>
    </recommendedName>
</protein>
<keyword evidence="4" id="KW-0998">Cell outer membrane</keyword>
<dbReference type="InterPro" id="IPR027385">
    <property type="entry name" value="Beta-barrel_OMP"/>
</dbReference>
<comment type="caution">
    <text evidence="7">The sequence shown here is derived from an EMBL/GenBank/DDBJ whole genome shotgun (WGS) entry which is preliminary data.</text>
</comment>
<evidence type="ECO:0000259" key="6">
    <source>
        <dbReference type="Pfam" id="PF13505"/>
    </source>
</evidence>
<keyword evidence="2" id="KW-0732">Signal</keyword>
<gene>
    <name evidence="7" type="ORF">CCR94_12175</name>
</gene>
<dbReference type="EMBL" id="NHSJ01000075">
    <property type="protein sequence ID" value="PPQ30563.1"/>
    <property type="molecule type" value="Genomic_DNA"/>
</dbReference>
<sequence>MLKRLAPALIALVAGPALAADLPSTKAAPVFVPPVVAYDWTGLYIGADVGGAWAEGRYSSLPGSVSVNGDSILGGGFIGYNKQYGQFVLGLEGDVQGLGIDKTVGVLRVQQNLLAAINGRLGVAFDRILVYAIGGVGFSDTKFWNNGPSYTDSDVGFDIGGGVEYAYLPDWTLRAEYRYYDFGKTNKTTLAGANFGFEKTDNTVRVGVAYKFGVPAAIPVVAKY</sequence>
<comment type="similarity">
    <text evidence="5">Belongs to the Omp25/RopB family.</text>
</comment>
<accession>A0A2S6N7H2</accession>
<keyword evidence="3" id="KW-0472">Membrane</keyword>
<dbReference type="AlphaFoldDB" id="A0A2S6N7H2"/>
<name>A0A2S6N7H2_9HYPH</name>
<feature type="domain" description="Outer membrane protein beta-barrel" evidence="6">
    <location>
        <begin position="29"/>
        <end position="212"/>
    </location>
</feature>
<dbReference type="InterPro" id="IPR011250">
    <property type="entry name" value="OMP/PagP_B-barrel"/>
</dbReference>
<evidence type="ECO:0000313" key="8">
    <source>
        <dbReference type="Proteomes" id="UP000239089"/>
    </source>
</evidence>
<dbReference type="GO" id="GO:0009279">
    <property type="term" value="C:cell outer membrane"/>
    <property type="evidence" value="ECO:0007669"/>
    <property type="project" value="UniProtKB-SubCell"/>
</dbReference>
<dbReference type="Proteomes" id="UP000239089">
    <property type="component" value="Unassembled WGS sequence"/>
</dbReference>
<evidence type="ECO:0000256" key="3">
    <source>
        <dbReference type="ARBA" id="ARBA00023136"/>
    </source>
</evidence>
<organism evidence="7 8">
    <name type="scientific">Rhodoblastus sphagnicola</name>
    <dbReference type="NCBI Taxonomy" id="333368"/>
    <lineage>
        <taxon>Bacteria</taxon>
        <taxon>Pseudomonadati</taxon>
        <taxon>Pseudomonadota</taxon>
        <taxon>Alphaproteobacteria</taxon>
        <taxon>Hyphomicrobiales</taxon>
        <taxon>Rhodoblastaceae</taxon>
        <taxon>Rhodoblastus</taxon>
    </lineage>
</organism>
<evidence type="ECO:0000256" key="2">
    <source>
        <dbReference type="ARBA" id="ARBA00022729"/>
    </source>
</evidence>
<dbReference type="PANTHER" id="PTHR34001:SF3">
    <property type="entry name" value="BLL7405 PROTEIN"/>
    <property type="match status" value="1"/>
</dbReference>
<proteinExistence type="inferred from homology"/>